<dbReference type="GO" id="GO:0005524">
    <property type="term" value="F:ATP binding"/>
    <property type="evidence" value="ECO:0007669"/>
    <property type="project" value="UniProtKB-KW"/>
</dbReference>
<dbReference type="SMART" id="SM01086">
    <property type="entry name" value="ClpB_D2-small"/>
    <property type="match status" value="1"/>
</dbReference>
<organism evidence="9 11">
    <name type="scientific">Archangium gephyra</name>
    <dbReference type="NCBI Taxonomy" id="48"/>
    <lineage>
        <taxon>Bacteria</taxon>
        <taxon>Pseudomonadati</taxon>
        <taxon>Myxococcota</taxon>
        <taxon>Myxococcia</taxon>
        <taxon>Myxococcales</taxon>
        <taxon>Cystobacterineae</taxon>
        <taxon>Archangiaceae</taxon>
        <taxon>Archangium</taxon>
    </lineage>
</organism>
<dbReference type="Pfam" id="PF00004">
    <property type="entry name" value="AAA"/>
    <property type="match status" value="1"/>
</dbReference>
<dbReference type="Gene3D" id="1.10.8.60">
    <property type="match status" value="2"/>
</dbReference>
<dbReference type="InterPro" id="IPR003593">
    <property type="entry name" value="AAA+_ATPase"/>
</dbReference>
<dbReference type="GO" id="GO:0034605">
    <property type="term" value="P:cellular response to heat"/>
    <property type="evidence" value="ECO:0007669"/>
    <property type="project" value="TreeGrafter"/>
</dbReference>
<keyword evidence="7" id="KW-0175">Coiled coil</keyword>
<keyword evidence="4 6" id="KW-0143">Chaperone</keyword>
<keyword evidence="3 6" id="KW-0067">ATP-binding</keyword>
<dbReference type="CDD" id="cd00009">
    <property type="entry name" value="AAA"/>
    <property type="match status" value="1"/>
</dbReference>
<reference evidence="10 12" key="2">
    <citation type="submission" date="2018-08" db="EMBL/GenBank/DDBJ databases">
        <title>Genomic Encyclopedia of Archaeal and Bacterial Type Strains, Phase II (KMG-II): from individual species to whole genera.</title>
        <authorList>
            <person name="Goeker M."/>
        </authorList>
    </citation>
    <scope>NUCLEOTIDE SEQUENCE [LARGE SCALE GENOMIC DNA]</scope>
    <source>
        <strain evidence="10 12">DSM 2261</strain>
    </source>
</reference>
<name>A0AAC8QIM5_9BACT</name>
<dbReference type="RefSeq" id="WP_082176056.1">
    <property type="nucleotide sequence ID" value="NZ_CP011509.1"/>
</dbReference>
<reference evidence="9 11" key="1">
    <citation type="submission" date="2015-05" db="EMBL/GenBank/DDBJ databases">
        <title>Genome assembly of Archangium gephyra DSM 2261.</title>
        <authorList>
            <person name="Sharma G."/>
            <person name="Subramanian S."/>
        </authorList>
    </citation>
    <scope>NUCLEOTIDE SEQUENCE [LARGE SCALE GENOMIC DNA]</scope>
    <source>
        <strain evidence="9 11">DSM 2261</strain>
    </source>
</reference>
<dbReference type="EMBL" id="CP011509">
    <property type="protein sequence ID" value="AKJ08140.1"/>
    <property type="molecule type" value="Genomic_DNA"/>
</dbReference>
<dbReference type="FunFam" id="3.40.50.300:FF:000025">
    <property type="entry name" value="ATP-dependent Clp protease subunit"/>
    <property type="match status" value="1"/>
</dbReference>
<evidence type="ECO:0000256" key="4">
    <source>
        <dbReference type="ARBA" id="ARBA00023186"/>
    </source>
</evidence>
<dbReference type="InterPro" id="IPR028299">
    <property type="entry name" value="ClpA/B_CS2"/>
</dbReference>
<evidence type="ECO:0000256" key="1">
    <source>
        <dbReference type="ARBA" id="ARBA00022737"/>
    </source>
</evidence>
<dbReference type="Gene3D" id="4.10.860.10">
    <property type="entry name" value="UVR domain"/>
    <property type="match status" value="1"/>
</dbReference>
<evidence type="ECO:0000256" key="7">
    <source>
        <dbReference type="SAM" id="Coils"/>
    </source>
</evidence>
<dbReference type="Proteomes" id="UP000035579">
    <property type="component" value="Chromosome"/>
</dbReference>
<protein>
    <submittedName>
        <fullName evidence="10">ATP-dependent Clp protease ATP-binding subunit ClpC</fullName>
    </submittedName>
    <submittedName>
        <fullName evidence="9">ClpB protein</fullName>
    </submittedName>
</protein>
<dbReference type="SUPFAM" id="SSF52540">
    <property type="entry name" value="P-loop containing nucleoside triphosphate hydrolases"/>
    <property type="match status" value="2"/>
</dbReference>
<dbReference type="InterPro" id="IPR018368">
    <property type="entry name" value="ClpA/B_CS1"/>
</dbReference>
<dbReference type="Proteomes" id="UP000256345">
    <property type="component" value="Unassembled WGS sequence"/>
</dbReference>
<accession>A0AAC8QIM5</accession>
<dbReference type="PROSITE" id="PS00871">
    <property type="entry name" value="CLPAB_2"/>
    <property type="match status" value="1"/>
</dbReference>
<evidence type="ECO:0000313" key="9">
    <source>
        <dbReference type="EMBL" id="AKJ08140.1"/>
    </source>
</evidence>
<gene>
    <name evidence="9" type="ORF">AA314_09766</name>
    <name evidence="10" type="ORF">ATI61_107571</name>
</gene>
<keyword evidence="10" id="KW-0645">Protease</keyword>
<dbReference type="PANTHER" id="PTHR11638:SF18">
    <property type="entry name" value="HEAT SHOCK PROTEIN 104"/>
    <property type="match status" value="1"/>
</dbReference>
<evidence type="ECO:0000313" key="12">
    <source>
        <dbReference type="Proteomes" id="UP000256345"/>
    </source>
</evidence>
<dbReference type="Pfam" id="PF07724">
    <property type="entry name" value="AAA_2"/>
    <property type="match status" value="1"/>
</dbReference>
<dbReference type="InterPro" id="IPR001270">
    <property type="entry name" value="ClpA/B"/>
</dbReference>
<feature type="domain" description="Clp R" evidence="8">
    <location>
        <begin position="67"/>
        <end position="208"/>
    </location>
</feature>
<dbReference type="InterPro" id="IPR004176">
    <property type="entry name" value="Clp_R_N"/>
</dbReference>
<proteinExistence type="inferred from homology"/>
<keyword evidence="2 6" id="KW-0547">Nucleotide-binding</keyword>
<dbReference type="AlphaFoldDB" id="A0AAC8QIM5"/>
<dbReference type="Pfam" id="PF02861">
    <property type="entry name" value="Clp_N"/>
    <property type="match status" value="1"/>
</dbReference>
<dbReference type="InterPro" id="IPR019489">
    <property type="entry name" value="Clp_ATPase_C"/>
</dbReference>
<dbReference type="PANTHER" id="PTHR11638">
    <property type="entry name" value="ATP-DEPENDENT CLP PROTEASE"/>
    <property type="match status" value="1"/>
</dbReference>
<evidence type="ECO:0000256" key="5">
    <source>
        <dbReference type="PROSITE-ProRule" id="PRU01251"/>
    </source>
</evidence>
<dbReference type="PRINTS" id="PR00300">
    <property type="entry name" value="CLPPROTEASEA"/>
</dbReference>
<dbReference type="InterPro" id="IPR003959">
    <property type="entry name" value="ATPase_AAA_core"/>
</dbReference>
<keyword evidence="10" id="KW-0378">Hydrolase</keyword>
<feature type="coiled-coil region" evidence="7">
    <location>
        <begin position="473"/>
        <end position="519"/>
    </location>
</feature>
<evidence type="ECO:0000256" key="6">
    <source>
        <dbReference type="RuleBase" id="RU004432"/>
    </source>
</evidence>
<dbReference type="GO" id="GO:0016887">
    <property type="term" value="F:ATP hydrolysis activity"/>
    <property type="evidence" value="ECO:0007669"/>
    <property type="project" value="InterPro"/>
</dbReference>
<dbReference type="GO" id="GO:0006508">
    <property type="term" value="P:proteolysis"/>
    <property type="evidence" value="ECO:0007669"/>
    <property type="project" value="UniProtKB-KW"/>
</dbReference>
<dbReference type="EMBL" id="QUMU01000007">
    <property type="protein sequence ID" value="REG29874.1"/>
    <property type="molecule type" value="Genomic_DNA"/>
</dbReference>
<keyword evidence="12" id="KW-1185">Reference proteome</keyword>
<comment type="similarity">
    <text evidence="6">Belongs to the ClpA/ClpB family.</text>
</comment>
<evidence type="ECO:0000313" key="11">
    <source>
        <dbReference type="Proteomes" id="UP000035579"/>
    </source>
</evidence>
<dbReference type="GO" id="GO:0005737">
    <property type="term" value="C:cytoplasm"/>
    <property type="evidence" value="ECO:0007669"/>
    <property type="project" value="TreeGrafter"/>
</dbReference>
<dbReference type="Gene3D" id="3.40.50.300">
    <property type="entry name" value="P-loop containing nucleotide triphosphate hydrolases"/>
    <property type="match status" value="2"/>
</dbReference>
<evidence type="ECO:0000313" key="10">
    <source>
        <dbReference type="EMBL" id="REG29874.1"/>
    </source>
</evidence>
<dbReference type="InterPro" id="IPR036628">
    <property type="entry name" value="Clp_N_dom_sf"/>
</dbReference>
<evidence type="ECO:0000256" key="3">
    <source>
        <dbReference type="ARBA" id="ARBA00022840"/>
    </source>
</evidence>
<dbReference type="Pfam" id="PF17871">
    <property type="entry name" value="AAA_lid_9"/>
    <property type="match status" value="1"/>
</dbReference>
<evidence type="ECO:0000259" key="8">
    <source>
        <dbReference type="PROSITE" id="PS51903"/>
    </source>
</evidence>
<dbReference type="PROSITE" id="PS51903">
    <property type="entry name" value="CLP_R"/>
    <property type="match status" value="1"/>
</dbReference>
<dbReference type="FunFam" id="3.40.50.300:FF:000010">
    <property type="entry name" value="Chaperone clpB 1, putative"/>
    <property type="match status" value="1"/>
</dbReference>
<sequence length="881" mass="97797">MLCENCRARPAVVFFKQQSGEARESTLGLCNHCASDMNLEPGVLPSGSLESLFAQMTGPRARRENILAQLSELAQQVLEHAARLTLEWGYERIRIEHLLLALIHKVPDIRVALEMEGTDVAEYEARLEHSMERRAPRRAEGVGLSSGMKRVLQLSRLQAAQMGHTFIGPEHLLLAIMAEGESFAAQFLSDIDADELRQLLKAPAVPAASASGRGTEALPPNLTRFTRDLTALAKAGELDPIIGREKEIARCIRILSRKTKNNPVLIGEPGVGKTAIAEGLAQRIVSGEVPDVLKDKKVLSLDLASVIGGSKFRGEFEERFKGLMEEIRALKGKVILFIDEVHTLVGAGAGEGSMDAANMLKPSLARGELQCLGATTLDEHRKHIEKDASLERRFQPVMVAEPTPEQAIEILRGLRDSYEAHHRVKITDAALTAAVELSDKYISDRFLPDKAIDLLDEAAAMVRLGSHTEPGRMKVLEERLAQKEKDKEAAVAGERYEEASRLKGQLEALRAEVDGLRTQWQQARGLAEPIVPPEAIATVVSEWTGIPAKKLQQEESQRLLEMEQSLRQRVVGQEEALRAISEAVRRARAGLKDPGRPIGSFIFLGPTGVGKTETARALADYLFNDESAMLRFDMSEYMERHTVSRLVGAPPGYVGYEEAGRLTESVRRRPYSVLLFDEIEKAHPDVFNLLLQLLDDGRLTDSHGRTVDFKNTVIIMTSNLGAEQLGLRKGALGFQRPSEGGVNLEDERVAATVMDALRQHFRPEFLNRIDEIIVFHALDREQLNRIVDAMLASTRRKLHGQNILLEVRESAKDELARRGFDPKYGARPLRRVIQRELETELSRMLLRGAVHEGDRVLVDFAEGRFTFGVERRAVGQAAPVH</sequence>
<dbReference type="InterPro" id="IPR041546">
    <property type="entry name" value="ClpA/ClpB_AAA_lid"/>
</dbReference>
<dbReference type="InterPro" id="IPR050130">
    <property type="entry name" value="ClpA_ClpB"/>
</dbReference>
<evidence type="ECO:0000256" key="2">
    <source>
        <dbReference type="ARBA" id="ARBA00022741"/>
    </source>
</evidence>
<dbReference type="InterPro" id="IPR027417">
    <property type="entry name" value="P-loop_NTPase"/>
</dbReference>
<dbReference type="SUPFAM" id="SSF81923">
    <property type="entry name" value="Double Clp-N motif"/>
    <property type="match status" value="1"/>
</dbReference>
<keyword evidence="1 5" id="KW-0677">Repeat</keyword>
<dbReference type="Gene3D" id="1.10.1780.10">
    <property type="entry name" value="Clp, N-terminal domain"/>
    <property type="match status" value="1"/>
</dbReference>
<dbReference type="PROSITE" id="PS00870">
    <property type="entry name" value="CLPAB_1"/>
    <property type="match status" value="1"/>
</dbReference>
<dbReference type="SMART" id="SM00382">
    <property type="entry name" value="AAA"/>
    <property type="match status" value="2"/>
</dbReference>
<dbReference type="Pfam" id="PF10431">
    <property type="entry name" value="ClpB_D2-small"/>
    <property type="match status" value="1"/>
</dbReference>
<dbReference type="KEGG" id="age:AA314_09766"/>
<dbReference type="GO" id="GO:0008233">
    <property type="term" value="F:peptidase activity"/>
    <property type="evidence" value="ECO:0007669"/>
    <property type="project" value="UniProtKB-KW"/>
</dbReference>
<dbReference type="CDD" id="cd19499">
    <property type="entry name" value="RecA-like_ClpB_Hsp104-like"/>
    <property type="match status" value="1"/>
</dbReference>